<dbReference type="Proteomes" id="UP000474565">
    <property type="component" value="Unassembled WGS sequence"/>
</dbReference>
<dbReference type="EMBL" id="WWCP01000048">
    <property type="protein sequence ID" value="MYM85097.1"/>
    <property type="molecule type" value="Genomic_DNA"/>
</dbReference>
<reference evidence="1 2" key="1">
    <citation type="submission" date="2019-12" db="EMBL/GenBank/DDBJ databases">
        <title>Novel species isolated from a subtropical stream in China.</title>
        <authorList>
            <person name="Lu H."/>
        </authorList>
    </citation>
    <scope>NUCLEOTIDE SEQUENCE [LARGE SCALE GENOMIC DNA]</scope>
    <source>
        <strain evidence="1 2">FT50W</strain>
    </source>
</reference>
<name>A0A6L8MSS1_9BURK</name>
<dbReference type="RefSeq" id="WP_161021472.1">
    <property type="nucleotide sequence ID" value="NZ_WWCP01000048.1"/>
</dbReference>
<protein>
    <submittedName>
        <fullName evidence="1">Uncharacterized protein</fullName>
    </submittedName>
</protein>
<gene>
    <name evidence="1" type="ORF">GTP44_24525</name>
</gene>
<organism evidence="1 2">
    <name type="scientific">Duganella lactea</name>
    <dbReference type="NCBI Taxonomy" id="2692173"/>
    <lineage>
        <taxon>Bacteria</taxon>
        <taxon>Pseudomonadati</taxon>
        <taxon>Pseudomonadota</taxon>
        <taxon>Betaproteobacteria</taxon>
        <taxon>Burkholderiales</taxon>
        <taxon>Oxalobacteraceae</taxon>
        <taxon>Telluria group</taxon>
        <taxon>Duganella</taxon>
    </lineage>
</organism>
<comment type="caution">
    <text evidence="1">The sequence shown here is derived from an EMBL/GenBank/DDBJ whole genome shotgun (WGS) entry which is preliminary data.</text>
</comment>
<proteinExistence type="predicted"/>
<accession>A0A6L8MSS1</accession>
<evidence type="ECO:0000313" key="2">
    <source>
        <dbReference type="Proteomes" id="UP000474565"/>
    </source>
</evidence>
<dbReference type="AlphaFoldDB" id="A0A6L8MSS1"/>
<sequence>MKLTHASGYSIRVITASTSDAVPLCEVVIDGTGTGKVLQGAVFEAALKWNDEVLLFLTDDVPFEDTLNIYLLDQHLHVADYARMYFMYSTGIFSDMDLTEADTVRFNFLGKKRWTLKLFAEKKFCIPILSDALGVHRSLGLYRRFQRSPSR</sequence>
<evidence type="ECO:0000313" key="1">
    <source>
        <dbReference type="EMBL" id="MYM85097.1"/>
    </source>
</evidence>